<dbReference type="EMBL" id="AOSK01000021">
    <property type="protein sequence ID" value="EYD77775.1"/>
    <property type="molecule type" value="Genomic_DNA"/>
</dbReference>
<dbReference type="PATRIC" id="fig|442562.3.peg.501"/>
<dbReference type="AlphaFoldDB" id="A0A017HTV7"/>
<keyword evidence="2" id="KW-0472">Membrane</keyword>
<reference evidence="4 5" key="1">
    <citation type="submission" date="2013-02" db="EMBL/GenBank/DDBJ databases">
        <authorList>
            <person name="Fiebig A."/>
            <person name="Goeker M."/>
            <person name="Klenk H.-P.P."/>
        </authorList>
    </citation>
    <scope>NUCLEOTIDE SEQUENCE [LARGE SCALE GENOMIC DNA]</scope>
    <source>
        <strain evidence="4 5">DSM 19309</strain>
    </source>
</reference>
<protein>
    <submittedName>
        <fullName evidence="4">Glycosyl transferase, group 2 family protein</fullName>
    </submittedName>
</protein>
<dbReference type="STRING" id="442562.Rumeso_00502"/>
<organism evidence="4 5">
    <name type="scientific">Rubellimicrobium mesophilum DSM 19309</name>
    <dbReference type="NCBI Taxonomy" id="442562"/>
    <lineage>
        <taxon>Bacteria</taxon>
        <taxon>Pseudomonadati</taxon>
        <taxon>Pseudomonadota</taxon>
        <taxon>Alphaproteobacteria</taxon>
        <taxon>Rhodobacterales</taxon>
        <taxon>Roseobacteraceae</taxon>
        <taxon>Rubellimicrobium</taxon>
    </lineage>
</organism>
<dbReference type="InterPro" id="IPR029044">
    <property type="entry name" value="Nucleotide-diphossugar_trans"/>
</dbReference>
<proteinExistence type="predicted"/>
<feature type="transmembrane region" description="Helical" evidence="2">
    <location>
        <begin position="142"/>
        <end position="164"/>
    </location>
</feature>
<sequence>MTEDADLGLRLARHGYRTEMIPIATQEEANFRPWPWVRQRSRWLKGYAVTWAVHMRDPRRLWRELGPRRFFGFQIMFLGTVLQFALAPVLWSFWLAPLGLHPLSPVLPSDALGGLSLLFLGAQALEIACASIGARRAGKKGLAIWAPTMIAYFPLATLALYKALWEIVLRPFHWDKTAHGLDRADAPAGMVTPPPAPWPRPAAAAS</sequence>
<dbReference type="Pfam" id="PF13632">
    <property type="entry name" value="Glyco_trans_2_3"/>
    <property type="match status" value="1"/>
</dbReference>
<feature type="domain" description="Glycosyltransferase 2-like" evidence="3">
    <location>
        <begin position="2"/>
        <end position="92"/>
    </location>
</feature>
<keyword evidence="5" id="KW-1185">Reference proteome</keyword>
<feature type="region of interest" description="Disordered" evidence="1">
    <location>
        <begin position="185"/>
        <end position="206"/>
    </location>
</feature>
<dbReference type="GO" id="GO:0016740">
    <property type="term" value="F:transferase activity"/>
    <property type="evidence" value="ECO:0007669"/>
    <property type="project" value="UniProtKB-KW"/>
</dbReference>
<keyword evidence="4" id="KW-0808">Transferase</keyword>
<keyword evidence="2" id="KW-1133">Transmembrane helix</keyword>
<keyword evidence="2" id="KW-0812">Transmembrane</keyword>
<dbReference type="Proteomes" id="UP000019666">
    <property type="component" value="Unassembled WGS sequence"/>
</dbReference>
<evidence type="ECO:0000259" key="3">
    <source>
        <dbReference type="Pfam" id="PF13632"/>
    </source>
</evidence>
<feature type="transmembrane region" description="Helical" evidence="2">
    <location>
        <begin position="111"/>
        <end position="130"/>
    </location>
</feature>
<comment type="caution">
    <text evidence="4">The sequence shown here is derived from an EMBL/GenBank/DDBJ whole genome shotgun (WGS) entry which is preliminary data.</text>
</comment>
<accession>A0A017HTV7</accession>
<evidence type="ECO:0000256" key="2">
    <source>
        <dbReference type="SAM" id="Phobius"/>
    </source>
</evidence>
<evidence type="ECO:0000256" key="1">
    <source>
        <dbReference type="SAM" id="MobiDB-lite"/>
    </source>
</evidence>
<dbReference type="InterPro" id="IPR001173">
    <property type="entry name" value="Glyco_trans_2-like"/>
</dbReference>
<feature type="transmembrane region" description="Helical" evidence="2">
    <location>
        <begin position="70"/>
        <end position="91"/>
    </location>
</feature>
<name>A0A017HTV7_9RHOB</name>
<evidence type="ECO:0000313" key="4">
    <source>
        <dbReference type="EMBL" id="EYD77775.1"/>
    </source>
</evidence>
<dbReference type="SUPFAM" id="SSF53448">
    <property type="entry name" value="Nucleotide-diphospho-sugar transferases"/>
    <property type="match status" value="1"/>
</dbReference>
<evidence type="ECO:0000313" key="5">
    <source>
        <dbReference type="Proteomes" id="UP000019666"/>
    </source>
</evidence>
<dbReference type="HOGENOM" id="CLU_1395742_0_0_5"/>
<gene>
    <name evidence="4" type="ORF">Rumeso_00502</name>
</gene>